<keyword evidence="1" id="KW-0812">Transmembrane</keyword>
<evidence type="ECO:0000313" key="3">
    <source>
        <dbReference type="Proteomes" id="UP000192813"/>
    </source>
</evidence>
<feature type="transmembrane region" description="Helical" evidence="1">
    <location>
        <begin position="88"/>
        <end position="107"/>
    </location>
</feature>
<dbReference type="RefSeq" id="WP_059134486.1">
    <property type="nucleotide sequence ID" value="NZ_NBTM02000001.1"/>
</dbReference>
<proteinExistence type="predicted"/>
<name>A0A2J9PKJ0_9LACT</name>
<evidence type="ECO:0000313" key="2">
    <source>
        <dbReference type="EMBL" id="PNL90828.1"/>
    </source>
</evidence>
<keyword evidence="1" id="KW-0472">Membrane</keyword>
<comment type="caution">
    <text evidence="2">The sequence shown here is derived from an EMBL/GenBank/DDBJ whole genome shotgun (WGS) entry which is preliminary data.</text>
</comment>
<dbReference type="AlphaFoldDB" id="A0A2J9PKJ0"/>
<sequence>METQDHETRISRLEENDEEIFKQIKSINDDLKDRYSRIDESNKHLRELSLKQNDQNAQILNAVLKGNQDSEKRADERKKSVDENRGQLLLTILGSGGIIYIVIDALLKVFGG</sequence>
<organism evidence="2 3">
    <name type="scientific">Aerococcus viridans</name>
    <dbReference type="NCBI Taxonomy" id="1377"/>
    <lineage>
        <taxon>Bacteria</taxon>
        <taxon>Bacillati</taxon>
        <taxon>Bacillota</taxon>
        <taxon>Bacilli</taxon>
        <taxon>Lactobacillales</taxon>
        <taxon>Aerococcaceae</taxon>
        <taxon>Aerococcus</taxon>
    </lineage>
</organism>
<reference evidence="3" key="1">
    <citation type="submission" date="2017-12" db="EMBL/GenBank/DDBJ databases">
        <title>FDA dAtabase for Regulatory Grade micrObial Sequences (FDA-ARGOS): Supporting development and validation of Infectious Disease Dx tests.</title>
        <authorList>
            <person name="Hoffmann M."/>
            <person name="Allard M."/>
            <person name="Evans P."/>
            <person name="Brown E."/>
            <person name="Tallon L."/>
            <person name="Sadzewicz L."/>
            <person name="Sengamalay N."/>
            <person name="Ott S."/>
            <person name="Godinez A."/>
            <person name="Nagaraj S."/>
            <person name="Vavikolanu K."/>
            <person name="Aluvathingal J."/>
            <person name="Nadendla S."/>
            <person name="Sichtig H."/>
        </authorList>
    </citation>
    <scope>NUCLEOTIDE SEQUENCE [LARGE SCALE GENOMIC DNA]</scope>
    <source>
        <strain evidence="3">FDAARGOS_249</strain>
    </source>
</reference>
<dbReference type="EMBL" id="NBTM02000001">
    <property type="protein sequence ID" value="PNL90828.1"/>
    <property type="molecule type" value="Genomic_DNA"/>
</dbReference>
<protein>
    <submittedName>
        <fullName evidence="2">Uncharacterized protein</fullName>
    </submittedName>
</protein>
<gene>
    <name evidence="2" type="ORF">A6J77_000520</name>
</gene>
<evidence type="ECO:0000256" key="1">
    <source>
        <dbReference type="SAM" id="Phobius"/>
    </source>
</evidence>
<keyword evidence="1" id="KW-1133">Transmembrane helix</keyword>
<dbReference type="Proteomes" id="UP000192813">
    <property type="component" value="Unassembled WGS sequence"/>
</dbReference>
<accession>A0A2J9PKJ0</accession>